<keyword evidence="3" id="KW-1185">Reference proteome</keyword>
<feature type="transmembrane region" description="Helical" evidence="1">
    <location>
        <begin position="95"/>
        <end position="116"/>
    </location>
</feature>
<dbReference type="Proteomes" id="UP000310636">
    <property type="component" value="Unassembled WGS sequence"/>
</dbReference>
<name>A0A4S4BEX6_9BACL</name>
<dbReference type="AlphaFoldDB" id="A0A4S4BEX6"/>
<evidence type="ECO:0000313" key="3">
    <source>
        <dbReference type="Proteomes" id="UP000310636"/>
    </source>
</evidence>
<reference evidence="2 3" key="1">
    <citation type="submission" date="2019-04" db="EMBL/GenBank/DDBJ databases">
        <title>Cohnella sp. nov. isolated from preserved vegetables.</title>
        <authorList>
            <person name="Lin S.-Y."/>
            <person name="Hung M.-H."/>
            <person name="Young C.-C."/>
        </authorList>
    </citation>
    <scope>NUCLEOTIDE SEQUENCE [LARGE SCALE GENOMIC DNA]</scope>
    <source>
        <strain evidence="2 3">CC-MHH1044</strain>
    </source>
</reference>
<dbReference type="EMBL" id="SSOB01000071">
    <property type="protein sequence ID" value="THF72779.1"/>
    <property type="molecule type" value="Genomic_DNA"/>
</dbReference>
<keyword evidence="1" id="KW-0812">Transmembrane</keyword>
<evidence type="ECO:0000256" key="1">
    <source>
        <dbReference type="SAM" id="Phobius"/>
    </source>
</evidence>
<comment type="caution">
    <text evidence="2">The sequence shown here is derived from an EMBL/GenBank/DDBJ whole genome shotgun (WGS) entry which is preliminary data.</text>
</comment>
<keyword evidence="1" id="KW-1133">Transmembrane helix</keyword>
<organism evidence="2 3">
    <name type="scientific">Cohnella fermenti</name>
    <dbReference type="NCBI Taxonomy" id="2565925"/>
    <lineage>
        <taxon>Bacteria</taxon>
        <taxon>Bacillati</taxon>
        <taxon>Bacillota</taxon>
        <taxon>Bacilli</taxon>
        <taxon>Bacillales</taxon>
        <taxon>Paenibacillaceae</taxon>
        <taxon>Cohnella</taxon>
    </lineage>
</organism>
<dbReference type="InterPro" id="IPR010690">
    <property type="entry name" value="YqfD"/>
</dbReference>
<dbReference type="PIRSF" id="PIRSF029895">
    <property type="entry name" value="SpoIV"/>
    <property type="match status" value="1"/>
</dbReference>
<dbReference type="NCBIfam" id="TIGR02876">
    <property type="entry name" value="spore_yqfD"/>
    <property type="match status" value="1"/>
</dbReference>
<gene>
    <name evidence="2" type="primary">yqfD</name>
    <name evidence="2" type="ORF">E6C55_31985</name>
</gene>
<protein>
    <submittedName>
        <fullName evidence="2">Sporulation protein YqfD</fullName>
    </submittedName>
</protein>
<sequence>MWGRMSGSWFQYVRGFVRVKLEKGDSERFLNEALKRKLELWSLSFDREGRLHFNVALPDYFRLRPLLRAVRARTRVGERHGLPFQMARFSRRKTFAAGFFGFIVALYILSTLVWHVDAEGTATITEDQILAAARAEGVYPFQWSFRLGETSELADRIAQRLPNASWVGIEKQGTKIGITVVESSRPEDSKLQGPRDLVAGVDAVVTKIIAENGRPKVKRNDRVRKGDVLISGIVGEAERTQAVVSKGEVRGLVWYEYKIESPLAKEIRAYTGEEITKKYWLIGNRALQVSGYNGPTFELSDSRSSFKKLKLGPWTLPIGSGIEKEREVVIQSENLSEEEAKNAGLAQARLELLAKCGEGAVIKAEKLLHEQTENGKVVINVLFEVEQSIALERPIVQYNVPQISDTQGE</sequence>
<dbReference type="OrthoDB" id="1640349at2"/>
<accession>A0A4S4BEX6</accession>
<keyword evidence="1" id="KW-0472">Membrane</keyword>
<evidence type="ECO:0000313" key="2">
    <source>
        <dbReference type="EMBL" id="THF72779.1"/>
    </source>
</evidence>
<proteinExistence type="predicted"/>
<dbReference type="Pfam" id="PF06898">
    <property type="entry name" value="YqfD"/>
    <property type="match status" value="1"/>
</dbReference>